<accession>A0ABV5EKR5</accession>
<protein>
    <recommendedName>
        <fullName evidence="5">Sensor domain-containing protein</fullName>
    </recommendedName>
</protein>
<evidence type="ECO:0008006" key="5">
    <source>
        <dbReference type="Google" id="ProtNLM"/>
    </source>
</evidence>
<feature type="chain" id="PRO_5045925852" description="Sensor domain-containing protein" evidence="2">
    <location>
        <begin position="29"/>
        <end position="270"/>
    </location>
</feature>
<feature type="signal peptide" evidence="2">
    <location>
        <begin position="1"/>
        <end position="28"/>
    </location>
</feature>
<dbReference type="Proteomes" id="UP001585080">
    <property type="component" value="Unassembled WGS sequence"/>
</dbReference>
<sequence length="270" mass="27941">MTRPPAAARVVLAVALPAAVLLATAACAGIGDRDPATAHRAPASTPASTPASRAARPSAPADPATAPALSTAQARAALVTEADLGEPWVPTEGAATWRDGYLKAKVAAGTPADCQRLLDGLYTDELLGAPPRAVVGLDDSYTGAQLRHQITAQRAADVDRALAWLATLPEKCGEFRARTAGGTVEQVRVYDAALPDAGHARQGLRLTLTPDTGDEEETLTLDVAVARVGDDAFTVTNGGLDVVWSEITQSVTELGADRLATVRRQGRAEI</sequence>
<proteinExistence type="predicted"/>
<evidence type="ECO:0000313" key="4">
    <source>
        <dbReference type="Proteomes" id="UP001585080"/>
    </source>
</evidence>
<name>A0ABV5EKR5_9ACTN</name>
<feature type="compositionally biased region" description="Low complexity" evidence="1">
    <location>
        <begin position="38"/>
        <end position="65"/>
    </location>
</feature>
<dbReference type="RefSeq" id="WP_376735902.1">
    <property type="nucleotide sequence ID" value="NZ_JAYMRP010000045.1"/>
</dbReference>
<keyword evidence="2" id="KW-0732">Signal</keyword>
<dbReference type="EMBL" id="JAYMRP010000045">
    <property type="protein sequence ID" value="MFB8777442.1"/>
    <property type="molecule type" value="Genomic_DNA"/>
</dbReference>
<evidence type="ECO:0000313" key="3">
    <source>
        <dbReference type="EMBL" id="MFB8777442.1"/>
    </source>
</evidence>
<organism evidence="3 4">
    <name type="scientific">Streptomyces broussonetiae</name>
    <dbReference type="NCBI Taxonomy" id="2686304"/>
    <lineage>
        <taxon>Bacteria</taxon>
        <taxon>Bacillati</taxon>
        <taxon>Actinomycetota</taxon>
        <taxon>Actinomycetes</taxon>
        <taxon>Kitasatosporales</taxon>
        <taxon>Streptomycetaceae</taxon>
        <taxon>Streptomyces</taxon>
    </lineage>
</organism>
<evidence type="ECO:0000256" key="1">
    <source>
        <dbReference type="SAM" id="MobiDB-lite"/>
    </source>
</evidence>
<dbReference type="PROSITE" id="PS51257">
    <property type="entry name" value="PROKAR_LIPOPROTEIN"/>
    <property type="match status" value="1"/>
</dbReference>
<comment type="caution">
    <text evidence="3">The sequence shown here is derived from an EMBL/GenBank/DDBJ whole genome shotgun (WGS) entry which is preliminary data.</text>
</comment>
<reference evidence="3 4" key="1">
    <citation type="submission" date="2024-01" db="EMBL/GenBank/DDBJ databases">
        <title>Genome mining of biosynthetic gene clusters to explore secondary metabolites of Streptomyces sp.</title>
        <authorList>
            <person name="Baig A."/>
            <person name="Ajitkumar Shintre N."/>
            <person name="Kumar H."/>
            <person name="Anbarasu A."/>
            <person name="Ramaiah S."/>
        </authorList>
    </citation>
    <scope>NUCLEOTIDE SEQUENCE [LARGE SCALE GENOMIC DNA]</scope>
    <source>
        <strain evidence="3 4">A57</strain>
    </source>
</reference>
<gene>
    <name evidence="3" type="ORF">VSS16_32805</name>
</gene>
<evidence type="ECO:0000256" key="2">
    <source>
        <dbReference type="SAM" id="SignalP"/>
    </source>
</evidence>
<feature type="region of interest" description="Disordered" evidence="1">
    <location>
        <begin position="33"/>
        <end position="65"/>
    </location>
</feature>
<keyword evidence="4" id="KW-1185">Reference proteome</keyword>